<dbReference type="RefSeq" id="WP_130612438.1">
    <property type="nucleotide sequence ID" value="NZ_AP019368.1"/>
</dbReference>
<keyword evidence="3" id="KW-1015">Disulfide bond</keyword>
<keyword evidence="4" id="KW-1133">Transmembrane helix</keyword>
<dbReference type="PANTHER" id="PTHR12151:SF8">
    <property type="entry name" value="THIOREDOXIN DOMAIN-CONTAINING PROTEIN"/>
    <property type="match status" value="1"/>
</dbReference>
<keyword evidence="6" id="KW-1185">Reference proteome</keyword>
<feature type="binding site" evidence="2">
    <location>
        <position position="101"/>
    </location>
    <ligand>
        <name>Cu cation</name>
        <dbReference type="ChEBI" id="CHEBI:23378"/>
    </ligand>
</feature>
<feature type="transmembrane region" description="Helical" evidence="4">
    <location>
        <begin position="255"/>
        <end position="281"/>
    </location>
</feature>
<name>A0A4P2VQW8_FLUSA</name>
<feature type="binding site" evidence="2">
    <location>
        <position position="193"/>
    </location>
    <ligand>
        <name>Cu cation</name>
        <dbReference type="ChEBI" id="CHEBI:23378"/>
    </ligand>
</feature>
<feature type="disulfide bond" description="Redox-active" evidence="3">
    <location>
        <begin position="101"/>
        <end position="105"/>
    </location>
</feature>
<organism evidence="5 6">
    <name type="scientific">Fluviispira sanaruensis</name>
    <dbReference type="NCBI Taxonomy" id="2493639"/>
    <lineage>
        <taxon>Bacteria</taxon>
        <taxon>Pseudomonadati</taxon>
        <taxon>Bdellovibrionota</taxon>
        <taxon>Oligoflexia</taxon>
        <taxon>Silvanigrellales</taxon>
        <taxon>Silvanigrellaceae</taxon>
        <taxon>Fluviispira</taxon>
    </lineage>
</organism>
<comment type="similarity">
    <text evidence="1">Belongs to the SCO1/2 family.</text>
</comment>
<keyword evidence="2" id="KW-0186">Copper</keyword>
<keyword evidence="4" id="KW-0472">Membrane</keyword>
<evidence type="ECO:0000256" key="2">
    <source>
        <dbReference type="PIRSR" id="PIRSR603782-1"/>
    </source>
</evidence>
<evidence type="ECO:0000256" key="1">
    <source>
        <dbReference type="ARBA" id="ARBA00010996"/>
    </source>
</evidence>
<dbReference type="EMBL" id="AP019368">
    <property type="protein sequence ID" value="BBH54529.1"/>
    <property type="molecule type" value="Genomic_DNA"/>
</dbReference>
<dbReference type="InterPro" id="IPR036249">
    <property type="entry name" value="Thioredoxin-like_sf"/>
</dbReference>
<feature type="binding site" evidence="2">
    <location>
        <position position="105"/>
    </location>
    <ligand>
        <name>Cu cation</name>
        <dbReference type="ChEBI" id="CHEBI:23378"/>
    </ligand>
</feature>
<dbReference type="Gene3D" id="3.40.30.10">
    <property type="entry name" value="Glutaredoxin"/>
    <property type="match status" value="1"/>
</dbReference>
<sequence length="288" mass="32328">MKSYIVSIKILLIFLCSILSKEIFAFDERNPFPNAKGPSTGSGLPLNKVPTVMQGVTITEKLGSSIDLNNTFMDSSGKVTKLSDMLADGKPLILTLNYYRCTSLCSLQLVNFANTLKEMGWKIGKDFKIATVSFDPTDTPQLAKEQQNHYLSLTEQKNADWQFYVGADESIKKLTDEVGFYYKYDTASKEFAHAAAIFIISPEGKISRYLYGITYKVRDIKFSLMDASLNKIGSPTDQVLLTCFHYNPTSGKYDAFAVGMLRIGASITVFCLFLILGFFFWRDKRKAI</sequence>
<keyword evidence="4" id="KW-0812">Transmembrane</keyword>
<evidence type="ECO:0000256" key="4">
    <source>
        <dbReference type="SAM" id="Phobius"/>
    </source>
</evidence>
<dbReference type="Pfam" id="PF02630">
    <property type="entry name" value="SCO1-SenC"/>
    <property type="match status" value="1"/>
</dbReference>
<gene>
    <name evidence="5" type="ORF">JCM31447_30000</name>
</gene>
<evidence type="ECO:0000313" key="6">
    <source>
        <dbReference type="Proteomes" id="UP000291236"/>
    </source>
</evidence>
<keyword evidence="2" id="KW-0479">Metal-binding</keyword>
<dbReference type="OrthoDB" id="5290199at2"/>
<dbReference type="CDD" id="cd02968">
    <property type="entry name" value="SCO"/>
    <property type="match status" value="1"/>
</dbReference>
<dbReference type="PANTHER" id="PTHR12151">
    <property type="entry name" value="ELECTRON TRANSPORT PROTIN SCO1/SENC FAMILY MEMBER"/>
    <property type="match status" value="1"/>
</dbReference>
<dbReference type="KEGG" id="sbf:JCM31447_30000"/>
<protein>
    <submittedName>
        <fullName evidence="5">SCO family protein</fullName>
    </submittedName>
</protein>
<accession>A0A4P2VQW8</accession>
<evidence type="ECO:0000256" key="3">
    <source>
        <dbReference type="PIRSR" id="PIRSR603782-2"/>
    </source>
</evidence>
<reference evidence="5 6" key="1">
    <citation type="submission" date="2018-12" db="EMBL/GenBank/DDBJ databases">
        <title>Rubrispira sanarue gen. nov., sp., nov., a member of the order Silvanigrellales, isolated from a brackish lake in Hamamatsu Japan.</title>
        <authorList>
            <person name="Maejima Y."/>
            <person name="Iino T."/>
            <person name="Muraguchi Y."/>
            <person name="Fukuda K."/>
            <person name="Nojiri H."/>
            <person name="Ohkuma M."/>
            <person name="Moriuchi R."/>
            <person name="Dohra H."/>
            <person name="Kimbara K."/>
            <person name="Shintani M."/>
        </authorList>
    </citation>
    <scope>NUCLEOTIDE SEQUENCE [LARGE SCALE GENOMIC DNA]</scope>
    <source>
        <strain evidence="5 6">RF1110005</strain>
    </source>
</reference>
<dbReference type="AlphaFoldDB" id="A0A4P2VQW8"/>
<dbReference type="SUPFAM" id="SSF52833">
    <property type="entry name" value="Thioredoxin-like"/>
    <property type="match status" value="1"/>
</dbReference>
<proteinExistence type="inferred from homology"/>
<dbReference type="InterPro" id="IPR003782">
    <property type="entry name" value="SCO1/SenC"/>
</dbReference>
<dbReference type="Proteomes" id="UP000291236">
    <property type="component" value="Chromosome"/>
</dbReference>
<evidence type="ECO:0000313" key="5">
    <source>
        <dbReference type="EMBL" id="BBH54529.1"/>
    </source>
</evidence>